<dbReference type="Gene3D" id="3.40.640.10">
    <property type="entry name" value="Type I PLP-dependent aspartate aminotransferase-like (Major domain)"/>
    <property type="match status" value="1"/>
</dbReference>
<dbReference type="PIRSF" id="PIRSF000521">
    <property type="entry name" value="Transaminase_4ab_Lys_Orn"/>
    <property type="match status" value="1"/>
</dbReference>
<reference evidence="6 7" key="1">
    <citation type="journal article" name="Nat. Commun.">
        <title>Undinarchaeota illuminate DPANN phylogeny and the impact of gene transfer on archaeal evolution.</title>
        <authorList>
            <person name="Dombrowski N."/>
            <person name="Williams T.A."/>
            <person name="Sun J."/>
            <person name="Woodcroft B.J."/>
            <person name="Lee J.H."/>
            <person name="Minh B.Q."/>
            <person name="Rinke C."/>
            <person name="Spang A."/>
        </authorList>
    </citation>
    <scope>NUCLEOTIDE SEQUENCE [LARGE SCALE GENOMIC DNA]</scope>
    <source>
        <strain evidence="6">MAG_bin17</strain>
    </source>
</reference>
<dbReference type="PANTHER" id="PTHR11986:SF79">
    <property type="entry name" value="ACETYLORNITHINE AMINOTRANSFERASE, MITOCHONDRIAL"/>
    <property type="match status" value="1"/>
</dbReference>
<protein>
    <submittedName>
        <fullName evidence="6">Aminotransferase class III-fold pyridoxal phosphate-dependent enzyme</fullName>
    </submittedName>
</protein>
<dbReference type="AlphaFoldDB" id="A0A832XFP8"/>
<dbReference type="InterPro" id="IPR050103">
    <property type="entry name" value="Class-III_PLP-dep_AT"/>
</dbReference>
<evidence type="ECO:0000256" key="5">
    <source>
        <dbReference type="RuleBase" id="RU003560"/>
    </source>
</evidence>
<keyword evidence="7" id="KW-1185">Reference proteome</keyword>
<dbReference type="GO" id="GO:0042802">
    <property type="term" value="F:identical protein binding"/>
    <property type="evidence" value="ECO:0007669"/>
    <property type="project" value="TreeGrafter"/>
</dbReference>
<dbReference type="Pfam" id="PF00202">
    <property type="entry name" value="Aminotran_3"/>
    <property type="match status" value="1"/>
</dbReference>
<dbReference type="PANTHER" id="PTHR11986">
    <property type="entry name" value="AMINOTRANSFERASE CLASS III"/>
    <property type="match status" value="1"/>
</dbReference>
<comment type="caution">
    <text evidence="6">The sequence shown here is derived from an EMBL/GenBank/DDBJ whole genome shotgun (WGS) entry which is preliminary data.</text>
</comment>
<evidence type="ECO:0000256" key="4">
    <source>
        <dbReference type="ARBA" id="ARBA00022898"/>
    </source>
</evidence>
<comment type="similarity">
    <text evidence="5">Belongs to the class-III pyridoxal-phosphate-dependent aminotransferase family.</text>
</comment>
<evidence type="ECO:0000256" key="2">
    <source>
        <dbReference type="ARBA" id="ARBA00022576"/>
    </source>
</evidence>
<comment type="cofactor">
    <cofactor evidence="1">
        <name>pyridoxal 5'-phosphate</name>
        <dbReference type="ChEBI" id="CHEBI:597326"/>
    </cofactor>
</comment>
<dbReference type="FunFam" id="3.40.640.10:FF:000004">
    <property type="entry name" value="Acetylornithine aminotransferase"/>
    <property type="match status" value="1"/>
</dbReference>
<evidence type="ECO:0000313" key="6">
    <source>
        <dbReference type="EMBL" id="HIJ99378.1"/>
    </source>
</evidence>
<evidence type="ECO:0000256" key="3">
    <source>
        <dbReference type="ARBA" id="ARBA00022679"/>
    </source>
</evidence>
<proteinExistence type="inferred from homology"/>
<dbReference type="EMBL" id="DVAD01000007">
    <property type="protein sequence ID" value="HIJ99378.1"/>
    <property type="molecule type" value="Genomic_DNA"/>
</dbReference>
<evidence type="ECO:0000313" key="7">
    <source>
        <dbReference type="Proteomes" id="UP000604391"/>
    </source>
</evidence>
<keyword evidence="3" id="KW-0808">Transferase</keyword>
<dbReference type="InterPro" id="IPR005814">
    <property type="entry name" value="Aminotrans_3"/>
</dbReference>
<dbReference type="InterPro" id="IPR015421">
    <property type="entry name" value="PyrdxlP-dep_Trfase_major"/>
</dbReference>
<dbReference type="Proteomes" id="UP000604391">
    <property type="component" value="Unassembled WGS sequence"/>
</dbReference>
<name>A0A832XFP8_9ARCH</name>
<dbReference type="CDD" id="cd00610">
    <property type="entry name" value="OAT_like"/>
    <property type="match status" value="1"/>
</dbReference>
<gene>
    <name evidence="6" type="ORF">H1011_00960</name>
</gene>
<evidence type="ECO:0000256" key="1">
    <source>
        <dbReference type="ARBA" id="ARBA00001933"/>
    </source>
</evidence>
<dbReference type="Gene3D" id="3.90.1150.10">
    <property type="entry name" value="Aspartate Aminotransferase, domain 1"/>
    <property type="match status" value="1"/>
</dbReference>
<organism evidence="6 7">
    <name type="scientific">Candidatus Undinarchaeum marinum</name>
    <dbReference type="NCBI Taxonomy" id="2756141"/>
    <lineage>
        <taxon>Archaea</taxon>
        <taxon>Candidatus Undinarchaeota</taxon>
        <taxon>Candidatus Undinarchaeia</taxon>
        <taxon>Candidatus Undinarchaeales</taxon>
        <taxon>Candidatus Undinarchaeaceae</taxon>
        <taxon>Candidatus Undinarchaeum</taxon>
    </lineage>
</organism>
<keyword evidence="4 5" id="KW-0663">Pyridoxal phosphate</keyword>
<dbReference type="GO" id="GO:0030170">
    <property type="term" value="F:pyridoxal phosphate binding"/>
    <property type="evidence" value="ECO:0007669"/>
    <property type="project" value="InterPro"/>
</dbReference>
<dbReference type="InterPro" id="IPR015422">
    <property type="entry name" value="PyrdxlP-dep_Trfase_small"/>
</dbReference>
<keyword evidence="2 6" id="KW-0032">Aminotransferase</keyword>
<dbReference type="InterPro" id="IPR015424">
    <property type="entry name" value="PyrdxlP-dep_Trfase"/>
</dbReference>
<sequence length="394" mass="43194">MEKERYSYMDKEDKFIESVYSKRKIELVRGKGAIVFDSEGKEYIDCFNGQGVALVGHGVEEINSAVKEQMDKISVVALSFYNDVRAEFGEKLASISPKGMTQAFLANSGTEAIECAIKLSKKYTGKPGIVAMSGGFHGRSLGSLSATWKPMYRKQYEPLLPDFSHAKFNDIESLKQTITEKTGAVMLELVQGEKGVVLADKEYVKELREFCTEKELLLIIDDVQAFARTGNFFSSQTYNIVPDITAIAKGMAGGIPMGACIASPEIMDAFKPGDHGTTMGGNPIACAAGTATIDYIQKNNLIEHGASMGERMLKGLKELESFNVVREARGIGAMLALEYKFKMAGVLPKIQESGVIPLTSGKRALRFLPPLCISEEQADKVIEVTKKVTEEFKQ</sequence>
<dbReference type="SUPFAM" id="SSF53383">
    <property type="entry name" value="PLP-dependent transferases"/>
    <property type="match status" value="1"/>
</dbReference>
<dbReference type="GO" id="GO:0008483">
    <property type="term" value="F:transaminase activity"/>
    <property type="evidence" value="ECO:0007669"/>
    <property type="project" value="UniProtKB-KW"/>
</dbReference>
<accession>A0A832XFP8</accession>